<evidence type="ECO:0000256" key="1">
    <source>
        <dbReference type="SAM" id="MobiDB-lite"/>
    </source>
</evidence>
<dbReference type="OMA" id="QWVRCSP"/>
<reference evidence="2" key="2">
    <citation type="submission" date="2025-09" db="UniProtKB">
        <authorList>
            <consortium name="Ensembl"/>
        </authorList>
    </citation>
    <scope>IDENTIFICATION</scope>
</reference>
<feature type="region of interest" description="Disordered" evidence="1">
    <location>
        <begin position="52"/>
        <end position="92"/>
    </location>
</feature>
<accession>A0A8D0BQ69</accession>
<proteinExistence type="predicted"/>
<evidence type="ECO:0000313" key="2">
    <source>
        <dbReference type="Ensembl" id="ENSSMRP00000011363.1"/>
    </source>
</evidence>
<dbReference type="InterPro" id="IPR007455">
    <property type="entry name" value="Serglycin"/>
</dbReference>
<reference evidence="2" key="1">
    <citation type="submission" date="2025-08" db="UniProtKB">
        <authorList>
            <consortium name="Ensembl"/>
        </authorList>
    </citation>
    <scope>IDENTIFICATION</scope>
</reference>
<evidence type="ECO:0000313" key="3">
    <source>
        <dbReference type="Proteomes" id="UP000694421"/>
    </source>
</evidence>
<organism evidence="2 3">
    <name type="scientific">Salvator merianae</name>
    <name type="common">Argentine black and white tegu</name>
    <name type="synonym">Tupinambis merianae</name>
    <dbReference type="NCBI Taxonomy" id="96440"/>
    <lineage>
        <taxon>Eukaryota</taxon>
        <taxon>Metazoa</taxon>
        <taxon>Chordata</taxon>
        <taxon>Craniata</taxon>
        <taxon>Vertebrata</taxon>
        <taxon>Euteleostomi</taxon>
        <taxon>Lepidosauria</taxon>
        <taxon>Squamata</taxon>
        <taxon>Bifurcata</taxon>
        <taxon>Unidentata</taxon>
        <taxon>Episquamata</taxon>
        <taxon>Laterata</taxon>
        <taxon>Teiioidea</taxon>
        <taxon>Teiidae</taxon>
        <taxon>Salvator</taxon>
    </lineage>
</organism>
<keyword evidence="3" id="KW-1185">Reference proteome</keyword>
<dbReference type="Ensembl" id="ENSSMRT00000013235.1">
    <property type="protein sequence ID" value="ENSSMRP00000011363.1"/>
    <property type="gene ID" value="ENSSMRG00000008931.1"/>
</dbReference>
<dbReference type="GeneTree" id="ENSGT01040000243664"/>
<name>A0A8D0BQ69_SALMN</name>
<protein>
    <submittedName>
        <fullName evidence="2">Uncharacterized protein</fullName>
    </submittedName>
</protein>
<dbReference type="AlphaFoldDB" id="A0A8D0BQ69"/>
<sequence>MQQKSLPCNQLILLNSAPVQRGRYMWVRCRPDARSSNCKEEQGPPFIITDGNANMALPPMADPKFQDHPETFLLPDNEYGSGNDMDSESGSGFEFNELITPDFVVNQPGPDLKLKLTNEHLFLPENRL</sequence>
<dbReference type="Pfam" id="PF04360">
    <property type="entry name" value="Serglycin"/>
    <property type="match status" value="1"/>
</dbReference>
<dbReference type="Proteomes" id="UP000694421">
    <property type="component" value="Unplaced"/>
</dbReference>